<dbReference type="InterPro" id="IPR022742">
    <property type="entry name" value="Hydrolase_4"/>
</dbReference>
<sequence length="325" mass="37476">MQGDRTLIPELVSISAADSYALRGWVWRRPCDSSSHPGPVVIINTATSVRCRYYMPFADYLYQQGWDVVTYDYRGIGDSRHHSLRKLKADWIDWGQHDFEGVLRYVARRFPGQPIDVVGHSAGGFVIGLAQSAHRVRRIFTMGAQYAYWRDYAPEARRSMFLRWHLAMPLLALLVGYVPAKRLGWMEDTPKGVALDWARMGPRFEHNVRRKRETPEGEPEAEMLVRGFARVQAPILALGIDDDPFGTRPALDRLLEYYSSSEHYHLRLAPTAVGQPSIGHFAFFHKRFRDVLWPLAMEWLRTGNPPTTFPGELRYRPRKETCNDN</sequence>
<proteinExistence type="predicted"/>
<dbReference type="InterPro" id="IPR029058">
    <property type="entry name" value="AB_hydrolase_fold"/>
</dbReference>
<dbReference type="Proteomes" id="UP000526892">
    <property type="component" value="Unassembled WGS sequence"/>
</dbReference>
<feature type="domain" description="Serine aminopeptidase S33" evidence="1">
    <location>
        <begin position="49"/>
        <end position="159"/>
    </location>
</feature>
<dbReference type="Pfam" id="PF12146">
    <property type="entry name" value="Hydrolase_4"/>
    <property type="match status" value="1"/>
</dbReference>
<keyword evidence="2" id="KW-0378">Hydrolase</keyword>
<name>A0A7Z0RZL1_9GAMM</name>
<dbReference type="Gene3D" id="3.40.50.1820">
    <property type="entry name" value="alpha/beta hydrolase"/>
    <property type="match status" value="1"/>
</dbReference>
<protein>
    <submittedName>
        <fullName evidence="2">Alpha/beta fold hydrolase</fullName>
    </submittedName>
</protein>
<keyword evidence="3" id="KW-1185">Reference proteome</keyword>
<gene>
    <name evidence="2" type="ORF">HZS80_17345</name>
</gene>
<dbReference type="PIRSF" id="PIRSF037442">
    <property type="entry name" value="UCP037442_abhydr"/>
    <property type="match status" value="1"/>
</dbReference>
<dbReference type="SUPFAM" id="SSF53474">
    <property type="entry name" value="alpha/beta-Hydrolases"/>
    <property type="match status" value="1"/>
</dbReference>
<dbReference type="GO" id="GO:0016787">
    <property type="term" value="F:hydrolase activity"/>
    <property type="evidence" value="ECO:0007669"/>
    <property type="project" value="UniProtKB-KW"/>
</dbReference>
<dbReference type="InterPro" id="IPR017208">
    <property type="entry name" value="UCP037442_abhydr"/>
</dbReference>
<evidence type="ECO:0000313" key="3">
    <source>
        <dbReference type="Proteomes" id="UP000526892"/>
    </source>
</evidence>
<organism evidence="2 3">
    <name type="scientific">Vreelandella glaciei</name>
    <dbReference type="NCBI Taxonomy" id="186761"/>
    <lineage>
        <taxon>Bacteria</taxon>
        <taxon>Pseudomonadati</taxon>
        <taxon>Pseudomonadota</taxon>
        <taxon>Gammaproteobacteria</taxon>
        <taxon>Oceanospirillales</taxon>
        <taxon>Halomonadaceae</taxon>
        <taxon>Vreelandella</taxon>
    </lineage>
</organism>
<evidence type="ECO:0000313" key="2">
    <source>
        <dbReference type="EMBL" id="NYS79456.1"/>
    </source>
</evidence>
<dbReference type="EMBL" id="JACCDE010000028">
    <property type="protein sequence ID" value="NYS79456.1"/>
    <property type="molecule type" value="Genomic_DNA"/>
</dbReference>
<evidence type="ECO:0000259" key="1">
    <source>
        <dbReference type="Pfam" id="PF12146"/>
    </source>
</evidence>
<reference evidence="2 3" key="1">
    <citation type="journal article" date="2003" name="Extremophiles">
        <title>Halomonas glaciei sp. nov. isolated from fast ice of Adelie Land, Antarctica.</title>
        <authorList>
            <person name="Reddy G.S."/>
            <person name="Raghavan P.U."/>
            <person name="Sarita N.B."/>
            <person name="Prakash J.S."/>
            <person name="Nagesh N."/>
            <person name="Delille D."/>
            <person name="Shivaji S."/>
        </authorList>
    </citation>
    <scope>NUCLEOTIDE SEQUENCE [LARGE SCALE GENOMIC DNA]</scope>
    <source>
        <strain evidence="2 3">DD39</strain>
    </source>
</reference>
<dbReference type="AlphaFoldDB" id="A0A7Z0RZL1"/>
<comment type="caution">
    <text evidence="2">The sequence shown here is derived from an EMBL/GenBank/DDBJ whole genome shotgun (WGS) entry which is preliminary data.</text>
</comment>
<accession>A0A7Z0RZL1</accession>